<reference evidence="1" key="2">
    <citation type="submission" date="2025-09" db="UniProtKB">
        <authorList>
            <consortium name="Ensembl"/>
        </authorList>
    </citation>
    <scope>IDENTIFICATION</scope>
</reference>
<reference evidence="1" key="1">
    <citation type="submission" date="2025-08" db="UniProtKB">
        <authorList>
            <consortium name="Ensembl"/>
        </authorList>
    </citation>
    <scope>IDENTIFICATION</scope>
</reference>
<dbReference type="GO" id="GO:0006357">
    <property type="term" value="P:regulation of transcription by RNA polymerase II"/>
    <property type="evidence" value="ECO:0007669"/>
    <property type="project" value="InterPro"/>
</dbReference>
<protein>
    <recommendedName>
        <fullName evidence="3">U1-type domain-containing protein</fullName>
    </recommendedName>
</protein>
<evidence type="ECO:0008006" key="3">
    <source>
        <dbReference type="Google" id="ProtNLM"/>
    </source>
</evidence>
<proteinExistence type="predicted"/>
<dbReference type="STRING" id="8078.ENSFHEP00000000216"/>
<dbReference type="AlphaFoldDB" id="A0A3Q2NMV1"/>
<dbReference type="PANTHER" id="PTHR32344:SF1">
    <property type="entry name" value="U1-TYPE DOMAIN-CONTAINING PROTEIN"/>
    <property type="match status" value="1"/>
</dbReference>
<dbReference type="Ensembl" id="ENSFHET00000015882.1">
    <property type="protein sequence ID" value="ENSFHEP00000000216.1"/>
    <property type="gene ID" value="ENSFHEG00000000921.1"/>
</dbReference>
<evidence type="ECO:0000313" key="1">
    <source>
        <dbReference type="Ensembl" id="ENSFHEP00000000216.1"/>
    </source>
</evidence>
<sequence>STKFVFTVPAHYKCNLILTTVLYSFPHTLQESEGKLFCSPCNIVFEHKCKSSIDKHFATAKHQQRVSETRQQSQQIPMIESLTSRAVASMEKIKVRSVSTCRAVNIPLSKSDHPAMRRFLRQNVINGGAIPSFQQLTRKNRTSNSY</sequence>
<dbReference type="Gene3D" id="3.30.160.60">
    <property type="entry name" value="Classic Zinc Finger"/>
    <property type="match status" value="1"/>
</dbReference>
<dbReference type="GeneTree" id="ENSGT00970000193821"/>
<keyword evidence="2" id="KW-1185">Reference proteome</keyword>
<accession>A0A3Q2NMV1</accession>
<dbReference type="GO" id="GO:0003690">
    <property type="term" value="F:double-stranded DNA binding"/>
    <property type="evidence" value="ECO:0007669"/>
    <property type="project" value="InterPro"/>
</dbReference>
<evidence type="ECO:0000313" key="2">
    <source>
        <dbReference type="Proteomes" id="UP000265000"/>
    </source>
</evidence>
<dbReference type="GO" id="GO:0005634">
    <property type="term" value="C:nucleus"/>
    <property type="evidence" value="ECO:0007669"/>
    <property type="project" value="InterPro"/>
</dbReference>
<dbReference type="PANTHER" id="PTHR32344">
    <property type="entry name" value="U1-TYPE DOMAIN-CONTAINING PROTEIN"/>
    <property type="match status" value="1"/>
</dbReference>
<name>A0A3Q2NMV1_FUNHE</name>
<dbReference type="Proteomes" id="UP000265000">
    <property type="component" value="Unplaced"/>
</dbReference>
<dbReference type="InterPro" id="IPR033375">
    <property type="entry name" value="Cggbp1"/>
</dbReference>
<organism evidence="1 2">
    <name type="scientific">Fundulus heteroclitus</name>
    <name type="common">Killifish</name>
    <name type="synonym">Mummichog</name>
    <dbReference type="NCBI Taxonomy" id="8078"/>
    <lineage>
        <taxon>Eukaryota</taxon>
        <taxon>Metazoa</taxon>
        <taxon>Chordata</taxon>
        <taxon>Craniata</taxon>
        <taxon>Vertebrata</taxon>
        <taxon>Euteleostomi</taxon>
        <taxon>Actinopterygii</taxon>
        <taxon>Neopterygii</taxon>
        <taxon>Teleostei</taxon>
        <taxon>Neoteleostei</taxon>
        <taxon>Acanthomorphata</taxon>
        <taxon>Ovalentaria</taxon>
        <taxon>Atherinomorphae</taxon>
        <taxon>Cyprinodontiformes</taxon>
        <taxon>Fundulidae</taxon>
        <taxon>Fundulus</taxon>
    </lineage>
</organism>